<evidence type="ECO:0000256" key="5">
    <source>
        <dbReference type="ARBA" id="ARBA00049629"/>
    </source>
</evidence>
<dbReference type="PROSITE" id="PS01037">
    <property type="entry name" value="SBP_BACTERIAL_1"/>
    <property type="match status" value="1"/>
</dbReference>
<dbReference type="OrthoDB" id="5897001at2"/>
<dbReference type="GO" id="GO:0055085">
    <property type="term" value="P:transmembrane transport"/>
    <property type="evidence" value="ECO:0007669"/>
    <property type="project" value="InterPro"/>
</dbReference>
<comment type="subcellular location">
    <subcellularLocation>
        <location evidence="1">Periplasm</location>
    </subcellularLocation>
</comment>
<dbReference type="Gene3D" id="3.40.190.10">
    <property type="entry name" value="Periplasmic binding protein-like II"/>
    <property type="match status" value="2"/>
</dbReference>
<evidence type="ECO:0000256" key="1">
    <source>
        <dbReference type="ARBA" id="ARBA00004418"/>
    </source>
</evidence>
<dbReference type="RefSeq" id="WP_067382437.1">
    <property type="nucleotide sequence ID" value="NZ_CP015839.1"/>
</dbReference>
<dbReference type="GO" id="GO:0042597">
    <property type="term" value="C:periplasmic space"/>
    <property type="evidence" value="ECO:0007669"/>
    <property type="project" value="UniProtKB-SubCell"/>
</dbReference>
<evidence type="ECO:0000256" key="4">
    <source>
        <dbReference type="ARBA" id="ARBA00022729"/>
    </source>
</evidence>
<dbReference type="Pfam" id="PF13416">
    <property type="entry name" value="SBP_bac_8"/>
    <property type="match status" value="1"/>
</dbReference>
<dbReference type="SUPFAM" id="SSF53850">
    <property type="entry name" value="Periplasmic binding protein-like II"/>
    <property type="match status" value="1"/>
</dbReference>
<dbReference type="EMBL" id="CP015839">
    <property type="protein sequence ID" value="ANG63098.1"/>
    <property type="molecule type" value="Genomic_DNA"/>
</dbReference>
<dbReference type="PANTHER" id="PTHR43649">
    <property type="entry name" value="ARABINOSE-BINDING PROTEIN-RELATED"/>
    <property type="match status" value="1"/>
</dbReference>
<evidence type="ECO:0000313" key="8">
    <source>
        <dbReference type="Proteomes" id="UP000078070"/>
    </source>
</evidence>
<dbReference type="STRING" id="1821621.A8C75_11860"/>
<proteinExistence type="inferred from homology"/>
<comment type="function">
    <text evidence="5">Part of a binding-protein-dependent transport system for a sugar.</text>
</comment>
<sequence>MSTPVKGIATRLGSLSLGLMLATGSVGAWSAEKLVIESWRNDDSKIWNDIIIPAFNQQHPDIELVFSPTPPSDYNSALQAKLQGGTAGDLITCRPFDVSLSLYTKGNLENLSSLAGMDNFSEFARSAWVTDDGKDTFCLPMASVIHGFIYNKELFAELNLEVPKTESEFFKVLDTIKNESRYIPLVMGTSDQWESATMGFQNIGPNYWKGEAGRRGLIDGSEKLTDPQYVQVWEQMAKWGPYMGRGYEAQKYADSQNLFTLGRGVIYPAGSWDIPTFNDQADFEFAAFAPPVPDGQDSCYISDHTDIAMGINAASPNKAAARTFLSWMASKDFAELYSNQLPGFFSLSNHQIEIKDPVAQQFLSWRQGCEQTIRNSYQILSRGTPSMENELWNVSTQVLNGTLSPEDAAKQVEAGLAQWYKPHQ</sequence>
<dbReference type="Proteomes" id="UP000078070">
    <property type="component" value="Chromosome"/>
</dbReference>
<keyword evidence="3" id="KW-0813">Transport</keyword>
<dbReference type="AlphaFoldDB" id="A0A1A9EZN0"/>
<gene>
    <name evidence="7" type="ORF">A8C75_11860</name>
</gene>
<dbReference type="InterPro" id="IPR006059">
    <property type="entry name" value="SBP"/>
</dbReference>
<keyword evidence="8" id="KW-1185">Reference proteome</keyword>
<evidence type="ECO:0000256" key="6">
    <source>
        <dbReference type="ARBA" id="ARBA00049753"/>
    </source>
</evidence>
<dbReference type="InterPro" id="IPR006061">
    <property type="entry name" value="SBP_1_CS"/>
</dbReference>
<dbReference type="PANTHER" id="PTHR43649:SF28">
    <property type="entry name" value="BINDING PROTEIN COMPONENT OF ABC SUGAR TRANSPORTER-RELATED"/>
    <property type="match status" value="1"/>
</dbReference>
<name>A0A1A9EZN0_9GAMM</name>
<reference evidence="8" key="1">
    <citation type="submission" date="2016-05" db="EMBL/GenBank/DDBJ databases">
        <authorList>
            <person name="Baek K."/>
            <person name="Yang S.-J."/>
        </authorList>
    </citation>
    <scope>NUCLEOTIDE SEQUENCE [LARGE SCALE GENOMIC DNA]</scope>
    <source>
        <strain evidence="8">ST58-10</strain>
    </source>
</reference>
<protein>
    <recommendedName>
        <fullName evidence="6">Probable sugar-binding periplasmic protein</fullName>
    </recommendedName>
</protein>
<accession>A0A1A9EZN0</accession>
<reference evidence="7 8" key="2">
    <citation type="journal article" date="2018" name="Int. J. Syst. Evol. Microbiol.">
        <title>Marinobacterium aestuarii sp. nov., a benzene-degrading marine bacterium isolated from estuary sediment.</title>
        <authorList>
            <person name="Bae S.S."/>
            <person name="Jung J."/>
            <person name="Chung D."/>
            <person name="Baek K."/>
        </authorList>
    </citation>
    <scope>NUCLEOTIDE SEQUENCE [LARGE SCALE GENOMIC DNA]</scope>
    <source>
        <strain evidence="7 8">ST58-10</strain>
    </source>
</reference>
<dbReference type="InterPro" id="IPR050490">
    <property type="entry name" value="Bact_solute-bd_prot1"/>
</dbReference>
<comment type="similarity">
    <text evidence="2">Belongs to the bacterial solute-binding protein 1 family.</text>
</comment>
<organism evidence="7 8">
    <name type="scientific">Marinobacterium aestuarii</name>
    <dbReference type="NCBI Taxonomy" id="1821621"/>
    <lineage>
        <taxon>Bacteria</taxon>
        <taxon>Pseudomonadati</taxon>
        <taxon>Pseudomonadota</taxon>
        <taxon>Gammaproteobacteria</taxon>
        <taxon>Oceanospirillales</taxon>
        <taxon>Oceanospirillaceae</taxon>
        <taxon>Marinobacterium</taxon>
    </lineage>
</organism>
<evidence type="ECO:0000313" key="7">
    <source>
        <dbReference type="EMBL" id="ANG63098.1"/>
    </source>
</evidence>
<dbReference type="KEGG" id="mars:A8C75_11860"/>
<evidence type="ECO:0000256" key="2">
    <source>
        <dbReference type="ARBA" id="ARBA00008520"/>
    </source>
</evidence>
<keyword evidence="4" id="KW-0732">Signal</keyword>
<evidence type="ECO:0000256" key="3">
    <source>
        <dbReference type="ARBA" id="ARBA00022448"/>
    </source>
</evidence>